<organism evidence="12 13">
    <name type="scientific">Metabacillus arenae</name>
    <dbReference type="NCBI Taxonomy" id="2771434"/>
    <lineage>
        <taxon>Bacteria</taxon>
        <taxon>Bacillati</taxon>
        <taxon>Bacillota</taxon>
        <taxon>Bacilli</taxon>
        <taxon>Bacillales</taxon>
        <taxon>Bacillaceae</taxon>
        <taxon>Metabacillus</taxon>
    </lineage>
</organism>
<feature type="binding site" evidence="9">
    <location>
        <begin position="249"/>
        <end position="253"/>
    </location>
    <ligand>
        <name>substrate</name>
    </ligand>
</feature>
<dbReference type="AlphaFoldDB" id="A0A926NSC9"/>
<dbReference type="EMBL" id="JACXAI010000041">
    <property type="protein sequence ID" value="MBD1383016.1"/>
    <property type="molecule type" value="Genomic_DNA"/>
</dbReference>
<keyword evidence="5 7" id="KW-0520">NAD</keyword>
<feature type="binding site" evidence="9">
    <location>
        <position position="204"/>
    </location>
    <ligand>
        <name>substrate</name>
    </ligand>
</feature>
<evidence type="ECO:0000256" key="7">
    <source>
        <dbReference type="PIRNR" id="PIRNR000124"/>
    </source>
</evidence>
<gene>
    <name evidence="12" type="ORF">IC621_22705</name>
</gene>
<dbReference type="Gene3D" id="3.40.50.720">
    <property type="entry name" value="NAD(P)-binding Rossmann-like Domain"/>
    <property type="match status" value="2"/>
</dbReference>
<feature type="binding site" evidence="9">
    <location>
        <position position="320"/>
    </location>
    <ligand>
        <name>substrate</name>
    </ligand>
</feature>
<feature type="active site" description="Nucleophile" evidence="8">
    <location>
        <position position="260"/>
    </location>
</feature>
<dbReference type="InterPro" id="IPR014027">
    <property type="entry name" value="UDP-Glc/GDP-Man_DH_C"/>
</dbReference>
<evidence type="ECO:0000256" key="9">
    <source>
        <dbReference type="PIRSR" id="PIRSR500134-2"/>
    </source>
</evidence>
<feature type="binding site" evidence="10">
    <location>
        <position position="155"/>
    </location>
    <ligand>
        <name>NAD(+)</name>
        <dbReference type="ChEBI" id="CHEBI:57540"/>
    </ligand>
</feature>
<dbReference type="InterPro" id="IPR036220">
    <property type="entry name" value="UDP-Glc/GDP-Man_DH_C_sf"/>
</dbReference>
<evidence type="ECO:0000256" key="5">
    <source>
        <dbReference type="ARBA" id="ARBA00023027"/>
    </source>
</evidence>
<dbReference type="SUPFAM" id="SSF51735">
    <property type="entry name" value="NAD(P)-binding Rossmann-fold domains"/>
    <property type="match status" value="1"/>
</dbReference>
<evidence type="ECO:0000259" key="11">
    <source>
        <dbReference type="SMART" id="SM00984"/>
    </source>
</evidence>
<comment type="pathway">
    <text evidence="1">Nucleotide-sugar biosynthesis; UDP-alpha-D-glucuronate biosynthesis; UDP-alpha-D-glucuronate from UDP-alpha-D-glucose: step 1/1.</text>
</comment>
<dbReference type="Pfam" id="PF03720">
    <property type="entry name" value="UDPG_MGDP_dh_C"/>
    <property type="match status" value="1"/>
</dbReference>
<comment type="caution">
    <text evidence="12">The sequence shown here is derived from an EMBL/GenBank/DDBJ whole genome shotgun (WGS) entry which is preliminary data.</text>
</comment>
<comment type="similarity">
    <text evidence="2 7">Belongs to the UDP-glucose/GDP-mannose dehydrogenase family.</text>
</comment>
<dbReference type="SMART" id="SM00984">
    <property type="entry name" value="UDPG_MGDP_dh_C"/>
    <property type="match status" value="1"/>
</dbReference>
<feature type="binding site" evidence="9">
    <location>
        <position position="257"/>
    </location>
    <ligand>
        <name>substrate</name>
    </ligand>
</feature>
<dbReference type="InterPro" id="IPR036291">
    <property type="entry name" value="NAD(P)-bd_dom_sf"/>
</dbReference>
<dbReference type="PANTHER" id="PTHR43750">
    <property type="entry name" value="UDP-GLUCOSE 6-DEHYDROGENASE TUAD"/>
    <property type="match status" value="1"/>
</dbReference>
<dbReference type="PANTHER" id="PTHR43750:SF4">
    <property type="entry name" value="UDP-GLUCOSE 6-DEHYDROGENASE YWQF"/>
    <property type="match status" value="1"/>
</dbReference>
<sequence>MKVTIAGIGYVGLVTGVCLAEIGHEITCVDTDHKKISDLNKGESPIYEPGITELIKHNLAKGAIRFTTNSKQAYSFAEIIFISVGTPESDDGSANLQYIKEAAEEIGQSIRKNVIVVTKSTVPVGTNEKIKKWIENKITGRLKVSIVSNPEFLREGSAIYDTFNGDRIIIGAEDELSANIIGDLYKPFDLPIIKTDIRSAEMIKYASNAFLATKISFINEIANICEKVGANIEDVAQGIGKDSRIGSQFLSAGIGYGGSCFPKDTKALVQIAGDVHHRFELLESVIKVNNVQRNRLVHKAKEVLGPLAGKKAAILGLSFKPNTDDIREAASISMIEQLLAEKAEVFAFDPVVNGKIKALFPENIKLCTSIDEAITKADLCFIATEWNEIKEYPLVKFKDLMKEPFIFDGRNCFQLMEAEKFNLNYYSIGREPVIAKYSN</sequence>
<evidence type="ECO:0000256" key="4">
    <source>
        <dbReference type="ARBA" id="ARBA00023002"/>
    </source>
</evidence>
<keyword evidence="4 7" id="KW-0560">Oxidoreductase</keyword>
<evidence type="ECO:0000313" key="13">
    <source>
        <dbReference type="Proteomes" id="UP000626844"/>
    </source>
</evidence>
<evidence type="ECO:0000256" key="10">
    <source>
        <dbReference type="PIRSR" id="PIRSR500134-3"/>
    </source>
</evidence>
<evidence type="ECO:0000256" key="2">
    <source>
        <dbReference type="ARBA" id="ARBA00006601"/>
    </source>
</evidence>
<dbReference type="NCBIfam" id="TIGR03026">
    <property type="entry name" value="NDP-sugDHase"/>
    <property type="match status" value="1"/>
</dbReference>
<feature type="binding site" evidence="9">
    <location>
        <begin position="152"/>
        <end position="155"/>
    </location>
    <ligand>
        <name>substrate</name>
    </ligand>
</feature>
<dbReference type="RefSeq" id="WP_191161770.1">
    <property type="nucleotide sequence ID" value="NZ_JACXAI010000041.1"/>
</dbReference>
<evidence type="ECO:0000256" key="3">
    <source>
        <dbReference type="ARBA" id="ARBA00012954"/>
    </source>
</evidence>
<feature type="binding site" evidence="10">
    <location>
        <position position="86"/>
    </location>
    <ligand>
        <name>NAD(+)</name>
        <dbReference type="ChEBI" id="CHEBI:57540"/>
    </ligand>
</feature>
<evidence type="ECO:0000256" key="6">
    <source>
        <dbReference type="ARBA" id="ARBA00047473"/>
    </source>
</evidence>
<dbReference type="PIRSF" id="PIRSF500134">
    <property type="entry name" value="UDPglc_DH_bac"/>
    <property type="match status" value="1"/>
</dbReference>
<feature type="binding site" evidence="10">
    <location>
        <position position="35"/>
    </location>
    <ligand>
        <name>NAD(+)</name>
        <dbReference type="ChEBI" id="CHEBI:57540"/>
    </ligand>
</feature>
<dbReference type="GO" id="GO:0051287">
    <property type="term" value="F:NAD binding"/>
    <property type="evidence" value="ECO:0007669"/>
    <property type="project" value="InterPro"/>
</dbReference>
<dbReference type="InterPro" id="IPR017476">
    <property type="entry name" value="UDP-Glc/GDP-Man"/>
</dbReference>
<feature type="binding site" evidence="10">
    <location>
        <position position="263"/>
    </location>
    <ligand>
        <name>NAD(+)</name>
        <dbReference type="ChEBI" id="CHEBI:57540"/>
    </ligand>
</feature>
<dbReference type="Proteomes" id="UP000626844">
    <property type="component" value="Unassembled WGS sequence"/>
</dbReference>
<dbReference type="Pfam" id="PF03721">
    <property type="entry name" value="UDPG_MGDP_dh_N"/>
    <property type="match status" value="1"/>
</dbReference>
<comment type="catalytic activity">
    <reaction evidence="6 7">
        <text>UDP-alpha-D-glucose + 2 NAD(+) + H2O = UDP-alpha-D-glucuronate + 2 NADH + 3 H(+)</text>
        <dbReference type="Rhea" id="RHEA:23596"/>
        <dbReference type="ChEBI" id="CHEBI:15377"/>
        <dbReference type="ChEBI" id="CHEBI:15378"/>
        <dbReference type="ChEBI" id="CHEBI:57540"/>
        <dbReference type="ChEBI" id="CHEBI:57945"/>
        <dbReference type="ChEBI" id="CHEBI:58052"/>
        <dbReference type="ChEBI" id="CHEBI:58885"/>
        <dbReference type="EC" id="1.1.1.22"/>
    </reaction>
</comment>
<dbReference type="Gene3D" id="1.20.5.100">
    <property type="entry name" value="Cytochrome c1, transmembrane anchor, C-terminal"/>
    <property type="match status" value="1"/>
</dbReference>
<proteinExistence type="inferred from homology"/>
<evidence type="ECO:0000256" key="8">
    <source>
        <dbReference type="PIRSR" id="PIRSR500134-1"/>
    </source>
</evidence>
<reference evidence="12" key="1">
    <citation type="submission" date="2020-09" db="EMBL/GenBank/DDBJ databases">
        <title>A novel bacterium of genus Bacillus, isolated from South China Sea.</title>
        <authorList>
            <person name="Huang H."/>
            <person name="Mo K."/>
            <person name="Hu Y."/>
        </authorList>
    </citation>
    <scope>NUCLEOTIDE SEQUENCE</scope>
    <source>
        <strain evidence="12">IB182487</strain>
    </source>
</reference>
<accession>A0A926NSC9</accession>
<dbReference type="InterPro" id="IPR028357">
    <property type="entry name" value="UDPglc_DH_bac"/>
</dbReference>
<dbReference type="InterPro" id="IPR014026">
    <property type="entry name" value="UDP-Glc/GDP-Man_DH_dimer"/>
</dbReference>
<dbReference type="Pfam" id="PF00984">
    <property type="entry name" value="UDPG_MGDP_dh"/>
    <property type="match status" value="1"/>
</dbReference>
<protein>
    <recommendedName>
        <fullName evidence="3 7">UDP-glucose 6-dehydrogenase</fullName>
        <ecNumber evidence="3 7">1.1.1.22</ecNumber>
    </recommendedName>
</protein>
<feature type="binding site" evidence="10">
    <location>
        <position position="121"/>
    </location>
    <ligand>
        <name>NAD(+)</name>
        <dbReference type="ChEBI" id="CHEBI:57540"/>
    </ligand>
</feature>
<dbReference type="EC" id="1.1.1.22" evidence="3 7"/>
<feature type="domain" description="UDP-glucose/GDP-mannose dehydrogenase C-terminal" evidence="11">
    <location>
        <begin position="313"/>
        <end position="415"/>
    </location>
</feature>
<evidence type="ECO:0000256" key="1">
    <source>
        <dbReference type="ARBA" id="ARBA00004701"/>
    </source>
</evidence>
<dbReference type="PIRSF" id="PIRSF000124">
    <property type="entry name" value="UDPglc_GDPman_dh"/>
    <property type="match status" value="1"/>
</dbReference>
<dbReference type="SUPFAM" id="SSF48179">
    <property type="entry name" value="6-phosphogluconate dehydrogenase C-terminal domain-like"/>
    <property type="match status" value="1"/>
</dbReference>
<dbReference type="InterPro" id="IPR001732">
    <property type="entry name" value="UDP-Glc/GDP-Man_DH_N"/>
</dbReference>
<keyword evidence="13" id="KW-1185">Reference proteome</keyword>
<name>A0A926NSC9_9BACI</name>
<evidence type="ECO:0000313" key="12">
    <source>
        <dbReference type="EMBL" id="MBD1383016.1"/>
    </source>
</evidence>
<feature type="binding site" evidence="10">
    <location>
        <position position="30"/>
    </location>
    <ligand>
        <name>NAD(+)</name>
        <dbReference type="ChEBI" id="CHEBI:57540"/>
    </ligand>
</feature>
<dbReference type="SUPFAM" id="SSF52413">
    <property type="entry name" value="UDP-glucose/GDP-mannose dehydrogenase C-terminal domain"/>
    <property type="match status" value="1"/>
</dbReference>
<feature type="binding site" evidence="10">
    <location>
        <position position="327"/>
    </location>
    <ligand>
        <name>NAD(+)</name>
        <dbReference type="ChEBI" id="CHEBI:57540"/>
    </ligand>
</feature>
<dbReference type="GO" id="GO:0003979">
    <property type="term" value="F:UDP-glucose 6-dehydrogenase activity"/>
    <property type="evidence" value="ECO:0007669"/>
    <property type="project" value="UniProtKB-EC"/>
</dbReference>
<dbReference type="InterPro" id="IPR008927">
    <property type="entry name" value="6-PGluconate_DH-like_C_sf"/>
</dbReference>
<dbReference type="GO" id="GO:0000271">
    <property type="term" value="P:polysaccharide biosynthetic process"/>
    <property type="evidence" value="ECO:0007669"/>
    <property type="project" value="InterPro"/>
</dbReference>